<name>A0ABQ5V1D9_9PROT</name>
<evidence type="ECO:0000313" key="1">
    <source>
        <dbReference type="EMBL" id="GLQ20489.1"/>
    </source>
</evidence>
<reference evidence="1" key="2">
    <citation type="submission" date="2023-01" db="EMBL/GenBank/DDBJ databases">
        <title>Draft genome sequence of Algimonas porphyrae strain NBRC 108216.</title>
        <authorList>
            <person name="Sun Q."/>
            <person name="Mori K."/>
        </authorList>
    </citation>
    <scope>NUCLEOTIDE SEQUENCE</scope>
    <source>
        <strain evidence="1">NBRC 108216</strain>
    </source>
</reference>
<dbReference type="RefSeq" id="WP_284371142.1">
    <property type="nucleotide sequence ID" value="NZ_BSNJ01000003.1"/>
</dbReference>
<reference evidence="1" key="1">
    <citation type="journal article" date="2014" name="Int. J. Syst. Evol. Microbiol.">
        <title>Complete genome of a new Firmicutes species belonging to the dominant human colonic microbiota ('Ruminococcus bicirculans') reveals two chromosomes and a selective capacity to utilize plant glucans.</title>
        <authorList>
            <consortium name="NISC Comparative Sequencing Program"/>
            <person name="Wegmann U."/>
            <person name="Louis P."/>
            <person name="Goesmann A."/>
            <person name="Henrissat B."/>
            <person name="Duncan S.H."/>
            <person name="Flint H.J."/>
        </authorList>
    </citation>
    <scope>NUCLEOTIDE SEQUENCE</scope>
    <source>
        <strain evidence="1">NBRC 108216</strain>
    </source>
</reference>
<evidence type="ECO:0000313" key="2">
    <source>
        <dbReference type="Proteomes" id="UP001161390"/>
    </source>
</evidence>
<protein>
    <submittedName>
        <fullName evidence="1">Uncharacterized protein</fullName>
    </submittedName>
</protein>
<dbReference type="PROSITE" id="PS51257">
    <property type="entry name" value="PROKAR_LIPOPROTEIN"/>
    <property type="match status" value="1"/>
</dbReference>
<keyword evidence="2" id="KW-1185">Reference proteome</keyword>
<dbReference type="Proteomes" id="UP001161390">
    <property type="component" value="Unassembled WGS sequence"/>
</dbReference>
<dbReference type="EMBL" id="BSNJ01000003">
    <property type="protein sequence ID" value="GLQ20489.1"/>
    <property type="molecule type" value="Genomic_DNA"/>
</dbReference>
<comment type="caution">
    <text evidence="1">The sequence shown here is derived from an EMBL/GenBank/DDBJ whole genome shotgun (WGS) entry which is preliminary data.</text>
</comment>
<proteinExistence type="predicted"/>
<gene>
    <name evidence="1" type="ORF">GCM10007854_14440</name>
</gene>
<sequence length="113" mass="12979">MMSITSKFYAWMDLNWPIVLLSIFILCIFLTGCFAFTVWVLRSDNESAISAILTMREEQDQRSQSMIADLKREMGRKTDEIMGTVSDTAEALVEEVDERQAERTSFLTDEHDG</sequence>
<organism evidence="1 2">
    <name type="scientific">Algimonas porphyrae</name>
    <dbReference type="NCBI Taxonomy" id="1128113"/>
    <lineage>
        <taxon>Bacteria</taxon>
        <taxon>Pseudomonadati</taxon>
        <taxon>Pseudomonadota</taxon>
        <taxon>Alphaproteobacteria</taxon>
        <taxon>Maricaulales</taxon>
        <taxon>Robiginitomaculaceae</taxon>
        <taxon>Algimonas</taxon>
    </lineage>
</organism>
<accession>A0ABQ5V1D9</accession>